<reference evidence="1" key="1">
    <citation type="journal article" date="2015" name="Nature">
        <title>Complex archaea that bridge the gap between prokaryotes and eukaryotes.</title>
        <authorList>
            <person name="Spang A."/>
            <person name="Saw J.H."/>
            <person name="Jorgensen S.L."/>
            <person name="Zaremba-Niedzwiedzka K."/>
            <person name="Martijn J."/>
            <person name="Lind A.E."/>
            <person name="van Eijk R."/>
            <person name="Schleper C."/>
            <person name="Guy L."/>
            <person name="Ettema T.J."/>
        </authorList>
    </citation>
    <scope>NUCLEOTIDE SEQUENCE</scope>
</reference>
<proteinExistence type="predicted"/>
<protein>
    <submittedName>
        <fullName evidence="1">Uncharacterized protein</fullName>
    </submittedName>
</protein>
<gene>
    <name evidence="1" type="ORF">LCGC14_2547980</name>
</gene>
<comment type="caution">
    <text evidence="1">The sequence shown here is derived from an EMBL/GenBank/DDBJ whole genome shotgun (WGS) entry which is preliminary data.</text>
</comment>
<sequence length="69" mass="8103">MSEPKMLVGDKFYSNGYCWKVVDEPFRNDSVEDAEWWYPSRRAGVTNIKESLVDEHIEEDSEREGSRTT</sequence>
<dbReference type="AlphaFoldDB" id="A0A0F9D057"/>
<name>A0A0F9D057_9ZZZZ</name>
<organism evidence="1">
    <name type="scientific">marine sediment metagenome</name>
    <dbReference type="NCBI Taxonomy" id="412755"/>
    <lineage>
        <taxon>unclassified sequences</taxon>
        <taxon>metagenomes</taxon>
        <taxon>ecological metagenomes</taxon>
    </lineage>
</organism>
<accession>A0A0F9D057</accession>
<evidence type="ECO:0000313" key="1">
    <source>
        <dbReference type="EMBL" id="KKL11226.1"/>
    </source>
</evidence>
<dbReference type="EMBL" id="LAZR01041743">
    <property type="protein sequence ID" value="KKL11226.1"/>
    <property type="molecule type" value="Genomic_DNA"/>
</dbReference>